<evidence type="ECO:0000256" key="3">
    <source>
        <dbReference type="ARBA" id="ARBA00023125"/>
    </source>
</evidence>
<dbReference type="Gene3D" id="3.40.50.300">
    <property type="entry name" value="P-loop containing nucleotide triphosphate hydrolases"/>
    <property type="match status" value="1"/>
</dbReference>
<evidence type="ECO:0000256" key="2">
    <source>
        <dbReference type="ARBA" id="ARBA00022840"/>
    </source>
</evidence>
<evidence type="ECO:0000313" key="6">
    <source>
        <dbReference type="EMBL" id="MCO6026372.1"/>
    </source>
</evidence>
<comment type="caution">
    <text evidence="6">The sequence shown here is derived from an EMBL/GenBank/DDBJ whole genome shotgun (WGS) entry which is preliminary data.</text>
</comment>
<dbReference type="Pfam" id="PF00488">
    <property type="entry name" value="MutS_V"/>
    <property type="match status" value="1"/>
</dbReference>
<feature type="transmembrane region" description="Helical" evidence="4">
    <location>
        <begin position="53"/>
        <end position="69"/>
    </location>
</feature>
<evidence type="ECO:0000256" key="1">
    <source>
        <dbReference type="ARBA" id="ARBA00022741"/>
    </source>
</evidence>
<keyword evidence="4" id="KW-1133">Transmembrane helix</keyword>
<dbReference type="InterPro" id="IPR045076">
    <property type="entry name" value="MutS"/>
</dbReference>
<name>A0ABT1C0X6_9BACT</name>
<reference evidence="6 7" key="1">
    <citation type="submission" date="2022-06" db="EMBL/GenBank/DDBJ databases">
        <title>A taxonomic note on the genus Prevotella: Description of four novel genera and emended description of the genera Hallella and Xylanibacter.</title>
        <authorList>
            <person name="Hitch T.C.A."/>
        </authorList>
    </citation>
    <scope>NUCLEOTIDE SEQUENCE [LARGE SCALE GENOMIC DNA]</scope>
    <source>
        <strain evidence="6 7">DSM 100619</strain>
    </source>
</reference>
<keyword evidence="2" id="KW-0067">ATP-binding</keyword>
<accession>A0ABT1C0X6</accession>
<gene>
    <name evidence="6" type="ORF">NG821_11075</name>
</gene>
<dbReference type="EMBL" id="JAMXLY010000052">
    <property type="protein sequence ID" value="MCO6026372.1"/>
    <property type="molecule type" value="Genomic_DNA"/>
</dbReference>
<protein>
    <submittedName>
        <fullName evidence="6">DNA mismatch repair protein MutS</fullName>
    </submittedName>
</protein>
<keyword evidence="4" id="KW-0472">Membrane</keyword>
<feature type="transmembrane region" description="Helical" evidence="4">
    <location>
        <begin position="214"/>
        <end position="235"/>
    </location>
</feature>
<proteinExistence type="predicted"/>
<evidence type="ECO:0000256" key="4">
    <source>
        <dbReference type="SAM" id="Phobius"/>
    </source>
</evidence>
<dbReference type="SUPFAM" id="SSF52540">
    <property type="entry name" value="P-loop containing nucleoside triphosphate hydrolases"/>
    <property type="match status" value="1"/>
</dbReference>
<evidence type="ECO:0000313" key="7">
    <source>
        <dbReference type="Proteomes" id="UP001204015"/>
    </source>
</evidence>
<evidence type="ECO:0000259" key="5">
    <source>
        <dbReference type="SMART" id="SM00534"/>
    </source>
</evidence>
<keyword evidence="3" id="KW-0238">DNA-binding</keyword>
<feature type="transmembrane region" description="Helical" evidence="4">
    <location>
        <begin position="241"/>
        <end position="259"/>
    </location>
</feature>
<feature type="transmembrane region" description="Helical" evidence="4">
    <location>
        <begin position="27"/>
        <end position="47"/>
    </location>
</feature>
<keyword evidence="4" id="KW-0812">Transmembrane</keyword>
<dbReference type="PANTHER" id="PTHR11361:SF99">
    <property type="entry name" value="DNA MISMATCH REPAIR PROTEIN"/>
    <property type="match status" value="1"/>
</dbReference>
<dbReference type="RefSeq" id="WP_252761726.1">
    <property type="nucleotide sequence ID" value="NZ_JAMXLY010000052.1"/>
</dbReference>
<dbReference type="InterPro" id="IPR000432">
    <property type="entry name" value="DNA_mismatch_repair_MutS_C"/>
</dbReference>
<keyword evidence="7" id="KW-1185">Reference proteome</keyword>
<dbReference type="PANTHER" id="PTHR11361">
    <property type="entry name" value="DNA MISMATCH REPAIR PROTEIN MUTS FAMILY MEMBER"/>
    <property type="match status" value="1"/>
</dbReference>
<feature type="domain" description="DNA mismatch repair proteins mutS family" evidence="5">
    <location>
        <begin position="417"/>
        <end position="592"/>
    </location>
</feature>
<keyword evidence="1" id="KW-0547">Nucleotide-binding</keyword>
<sequence>MEVSEYYKNQSEGLEIQINALKRWNKWWITGEILCAAGMLAAVVFMVMWPVRAWMTGLLIGAFCLWLILSRFDQKNNRHISCLQASLKVLLLESKALCGDYTQFPSGEKYIDPHHEFALDLDIFGKGSLFNRIARSVTSGGSDFLADSLTHPKWESNRQEALIELSRQESFMTRFKSQRILQGKEMDTQKMLQVMQDFSVCPYPSIAVSGLSKILGWLLPAGFIAMVILSVFHVISSLIPVWWGIIQLIFVFALCNKSLKSIGDVSSGLSQSSIGYADLVEQIADADFHSPRNKALQLHLKESVKAFKILRQVLKSLNSRANLIGLVLFDLIFLSDFWLVRKFALWQRQYATRMKDWIDLVSEMDALVSMATVWFNHPEAVAAEVVDSEKLLFEARGLYHPFLGKKAVRNDFNLGSREFVLLTGANMAGKSTFLRTVGVNVILAFNAMPVFAESLKLSRFRLFSSMRTSDDLEHGISYFNAELLRLQQLITYCKTSDEPTLILLDEILKGTNSLDKLNGSKLFLQFISKMNVSGIIATHDLALSKLSDEYPGTFRNACFEIQLGTDITYSYRISPGVARNQNATYLLKQILKDL</sequence>
<organism evidence="6 7">
    <name type="scientific">Segatella cerevisiae</name>
    <dbReference type="NCBI Taxonomy" id="2053716"/>
    <lineage>
        <taxon>Bacteria</taxon>
        <taxon>Pseudomonadati</taxon>
        <taxon>Bacteroidota</taxon>
        <taxon>Bacteroidia</taxon>
        <taxon>Bacteroidales</taxon>
        <taxon>Prevotellaceae</taxon>
        <taxon>Segatella</taxon>
    </lineage>
</organism>
<dbReference type="InterPro" id="IPR027417">
    <property type="entry name" value="P-loop_NTPase"/>
</dbReference>
<feature type="transmembrane region" description="Helical" evidence="4">
    <location>
        <begin position="321"/>
        <end position="340"/>
    </location>
</feature>
<dbReference type="Proteomes" id="UP001204015">
    <property type="component" value="Unassembled WGS sequence"/>
</dbReference>
<dbReference type="SMART" id="SM00534">
    <property type="entry name" value="MUTSac"/>
    <property type="match status" value="1"/>
</dbReference>